<dbReference type="InParanoid" id="Q0UTC5"/>
<dbReference type="GeneID" id="5972277"/>
<dbReference type="HOGENOM" id="CLU_3107155_0_0_1"/>
<organism evidence="1 2">
    <name type="scientific">Phaeosphaeria nodorum (strain SN15 / ATCC MYA-4574 / FGSC 10173)</name>
    <name type="common">Glume blotch fungus</name>
    <name type="synonym">Parastagonospora nodorum</name>
    <dbReference type="NCBI Taxonomy" id="321614"/>
    <lineage>
        <taxon>Eukaryota</taxon>
        <taxon>Fungi</taxon>
        <taxon>Dikarya</taxon>
        <taxon>Ascomycota</taxon>
        <taxon>Pezizomycotina</taxon>
        <taxon>Dothideomycetes</taxon>
        <taxon>Pleosporomycetidae</taxon>
        <taxon>Pleosporales</taxon>
        <taxon>Pleosporineae</taxon>
        <taxon>Phaeosphaeriaceae</taxon>
        <taxon>Parastagonospora</taxon>
    </lineage>
</organism>
<protein>
    <submittedName>
        <fullName evidence="1">Uncharacterized protein</fullName>
    </submittedName>
</protein>
<name>Q0UTC5_PHANO</name>
<evidence type="ECO:0000313" key="2">
    <source>
        <dbReference type="Proteomes" id="UP000001055"/>
    </source>
</evidence>
<dbReference type="RefSeq" id="XP_001795402.1">
    <property type="nucleotide sequence ID" value="XM_001795350.1"/>
</dbReference>
<dbReference type="Proteomes" id="UP000001055">
    <property type="component" value="Unassembled WGS sequence"/>
</dbReference>
<dbReference type="KEGG" id="pno:SNOG_04989"/>
<evidence type="ECO:0000313" key="1">
    <source>
        <dbReference type="EMBL" id="EAT87380.1"/>
    </source>
</evidence>
<gene>
    <name evidence="1" type="ORF">SNOG_04989</name>
</gene>
<accession>Q0UTC5</accession>
<sequence length="51" mass="5481">MGVVNLAWSIKEIAFPTDKRETGIRALFSPSRLPMQSARAPGAGKIPAPVF</sequence>
<reference evidence="2" key="1">
    <citation type="journal article" date="2007" name="Plant Cell">
        <title>Dothideomycete-plant interactions illuminated by genome sequencing and EST analysis of the wheat pathogen Stagonospora nodorum.</title>
        <authorList>
            <person name="Hane J.K."/>
            <person name="Lowe R.G."/>
            <person name="Solomon P.S."/>
            <person name="Tan K.C."/>
            <person name="Schoch C.L."/>
            <person name="Spatafora J.W."/>
            <person name="Crous P.W."/>
            <person name="Kodira C."/>
            <person name="Birren B.W."/>
            <person name="Galagan J.E."/>
            <person name="Torriani S.F."/>
            <person name="McDonald B.A."/>
            <person name="Oliver R.P."/>
        </authorList>
    </citation>
    <scope>NUCLEOTIDE SEQUENCE [LARGE SCALE GENOMIC DNA]</scope>
    <source>
        <strain evidence="2">SN15 / ATCC MYA-4574 / FGSC 10173</strain>
    </source>
</reference>
<proteinExistence type="predicted"/>
<dbReference type="AlphaFoldDB" id="Q0UTC5"/>
<dbReference type="EMBL" id="CH445331">
    <property type="protein sequence ID" value="EAT87380.1"/>
    <property type="molecule type" value="Genomic_DNA"/>
</dbReference>